<evidence type="ECO:0000256" key="1">
    <source>
        <dbReference type="ARBA" id="ARBA00023027"/>
    </source>
</evidence>
<dbReference type="PANTHER" id="PTHR43574">
    <property type="entry name" value="EPIMERASE-RELATED"/>
    <property type="match status" value="1"/>
</dbReference>
<dbReference type="SUPFAM" id="SSF51735">
    <property type="entry name" value="NAD(P)-binding Rossmann-fold domains"/>
    <property type="match status" value="1"/>
</dbReference>
<dbReference type="EMBL" id="CP042582">
    <property type="protein sequence ID" value="QEX20318.1"/>
    <property type="molecule type" value="Genomic_DNA"/>
</dbReference>
<name>A0A5J6MRZ9_9PROT</name>
<keyword evidence="3" id="KW-1185">Reference proteome</keyword>
<dbReference type="Gene3D" id="3.40.50.720">
    <property type="entry name" value="NAD(P)-binding Rossmann-like Domain"/>
    <property type="match status" value="1"/>
</dbReference>
<evidence type="ECO:0000313" key="3">
    <source>
        <dbReference type="Proteomes" id="UP000325797"/>
    </source>
</evidence>
<dbReference type="Proteomes" id="UP000325797">
    <property type="component" value="Chromosome"/>
</dbReference>
<dbReference type="InterPro" id="IPR036291">
    <property type="entry name" value="NAD(P)-bd_dom_sf"/>
</dbReference>
<protein>
    <submittedName>
        <fullName evidence="2">NAD(P)-dependent oxidoreductase</fullName>
    </submittedName>
</protein>
<dbReference type="CDD" id="cd05266">
    <property type="entry name" value="SDR_a4"/>
    <property type="match status" value="1"/>
</dbReference>
<accession>A0A5J6MRZ9</accession>
<keyword evidence="1" id="KW-0520">NAD</keyword>
<proteinExistence type="predicted"/>
<organism evidence="2 3">
    <name type="scientific">Hypericibacter adhaerens</name>
    <dbReference type="NCBI Taxonomy" id="2602016"/>
    <lineage>
        <taxon>Bacteria</taxon>
        <taxon>Pseudomonadati</taxon>
        <taxon>Pseudomonadota</taxon>
        <taxon>Alphaproteobacteria</taxon>
        <taxon>Rhodospirillales</taxon>
        <taxon>Dongiaceae</taxon>
        <taxon>Hypericibacter</taxon>
    </lineage>
</organism>
<dbReference type="AlphaFoldDB" id="A0A5J6MRZ9"/>
<reference evidence="2 3" key="1">
    <citation type="submission" date="2019-08" db="EMBL/GenBank/DDBJ databases">
        <title>Hyperibacter terrae gen. nov., sp. nov. and Hyperibacter viscosus sp. nov., two new members in the family Rhodospirillaceae isolated from the rhizosphere of Hypericum perforatum.</title>
        <authorList>
            <person name="Noviana Z."/>
        </authorList>
    </citation>
    <scope>NUCLEOTIDE SEQUENCE [LARGE SCALE GENOMIC DNA]</scope>
    <source>
        <strain evidence="2 3">R5959</strain>
    </source>
</reference>
<sequence>MDASGEHGPEESGTAPRLFVFGLGFSALALAERLKPKGWQIAGTCREAEKAQALQARGFTVHRFDRDHPLPDPRAVLAGTTHLLSSVPPDGGMPSGDPVLDRHGADIAVLAPGLAWAGYLSTTGVYGDRQGGWVDEASALTPSGERGRRRLQAEQAWLALWERHQVPVHLFRLAGIYGPGRSALDSVRAGTAKRVVKPGQVFSRIHVADIATVLEASIMRPHPGAAYNLCDDDPAPPAEVIEHACRLLGVEPPPALPFDEASLSPMARSFYEDNKRVRNERIKRELGVTLAYPSYRDGLKALLAEGK</sequence>
<gene>
    <name evidence="2" type="ORF">FRZ61_02350</name>
</gene>
<evidence type="ECO:0000313" key="2">
    <source>
        <dbReference type="EMBL" id="QEX20318.1"/>
    </source>
</evidence>
<dbReference type="KEGG" id="hadh:FRZ61_02350"/>